<name>A0ABN0UR83_9PSEU</name>
<comment type="caution">
    <text evidence="1">The sequence shown here is derived from an EMBL/GenBank/DDBJ whole genome shotgun (WGS) entry which is preliminary data.</text>
</comment>
<accession>A0ABN0UR83</accession>
<gene>
    <name evidence="1" type="ORF">GCM10010492_69980</name>
</gene>
<keyword evidence="2" id="KW-1185">Reference proteome</keyword>
<proteinExistence type="predicted"/>
<evidence type="ECO:0000313" key="1">
    <source>
        <dbReference type="EMBL" id="GAA0259001.1"/>
    </source>
</evidence>
<evidence type="ECO:0000313" key="2">
    <source>
        <dbReference type="Proteomes" id="UP001500416"/>
    </source>
</evidence>
<reference evidence="1 2" key="1">
    <citation type="journal article" date="2019" name="Int. J. Syst. Evol. Microbiol.">
        <title>The Global Catalogue of Microorganisms (GCM) 10K type strain sequencing project: providing services to taxonomists for standard genome sequencing and annotation.</title>
        <authorList>
            <consortium name="The Broad Institute Genomics Platform"/>
            <consortium name="The Broad Institute Genome Sequencing Center for Infectious Disease"/>
            <person name="Wu L."/>
            <person name="Ma J."/>
        </authorList>
    </citation>
    <scope>NUCLEOTIDE SEQUENCE [LARGE SCALE GENOMIC DNA]</scope>
    <source>
        <strain evidence="1 2">JCM 3380</strain>
    </source>
</reference>
<dbReference type="EMBL" id="BAAABU010000028">
    <property type="protein sequence ID" value="GAA0259001.1"/>
    <property type="molecule type" value="Genomic_DNA"/>
</dbReference>
<protein>
    <submittedName>
        <fullName evidence="1">Uncharacterized protein</fullName>
    </submittedName>
</protein>
<dbReference type="Proteomes" id="UP001500416">
    <property type="component" value="Unassembled WGS sequence"/>
</dbReference>
<sequence length="106" mass="12072">MRCLFIRSHRAAVVRRGSVSGLRTGRQGAGVYVHPRMRNQIRTFQTVEADGPGRSYTWLITPADALDPAILVVFRRLRRTWDSEGSCYARRGELTPIANACRTRQR</sequence>
<organism evidence="1 2">
    <name type="scientific">Saccharothrix mutabilis subsp. mutabilis</name>
    <dbReference type="NCBI Taxonomy" id="66855"/>
    <lineage>
        <taxon>Bacteria</taxon>
        <taxon>Bacillati</taxon>
        <taxon>Actinomycetota</taxon>
        <taxon>Actinomycetes</taxon>
        <taxon>Pseudonocardiales</taxon>
        <taxon>Pseudonocardiaceae</taxon>
        <taxon>Saccharothrix</taxon>
    </lineage>
</organism>